<feature type="domain" description="AMP-dependent synthetase/ligase" evidence="3">
    <location>
        <begin position="83"/>
        <end position="496"/>
    </location>
</feature>
<evidence type="ECO:0000313" key="4">
    <source>
        <dbReference type="EMBL" id="ORX47296.1"/>
    </source>
</evidence>
<reference evidence="4 5" key="1">
    <citation type="submission" date="2016-08" db="EMBL/GenBank/DDBJ databases">
        <title>Genomes of anaerobic fungi encode conserved fungal cellulosomes for biomass hydrolysis.</title>
        <authorList>
            <consortium name="DOE Joint Genome Institute"/>
            <person name="Haitjema C.H."/>
            <person name="Gilmore S.P."/>
            <person name="Henske J.K."/>
            <person name="Solomon K.V."/>
            <person name="De Groot R."/>
            <person name="Kuo A."/>
            <person name="Mondo S.J."/>
            <person name="Salamov A.A."/>
            <person name="Labutti K."/>
            <person name="Zhao Z."/>
            <person name="Chiniquy J."/>
            <person name="Barry K."/>
            <person name="Brewer H.M."/>
            <person name="Purvine S.O."/>
            <person name="Wright A.T."/>
            <person name="Boxma B."/>
            <person name="Van Alen T."/>
            <person name="Hackstein J.H."/>
            <person name="Baker S.E."/>
            <person name="Grigoriev I.V."/>
            <person name="O'Malley M.A."/>
        </authorList>
    </citation>
    <scope>NUCLEOTIDE SEQUENCE [LARGE SCALE GENOMIC DNA]</scope>
    <source>
        <strain evidence="5">finn</strain>
    </source>
</reference>
<gene>
    <name evidence="4" type="ORF">BCR36DRAFT_330620</name>
</gene>
<dbReference type="PANTHER" id="PTHR43272:SF33">
    <property type="entry name" value="AMP-BINDING DOMAIN-CONTAINING PROTEIN-RELATED"/>
    <property type="match status" value="1"/>
</dbReference>
<evidence type="ECO:0000259" key="3">
    <source>
        <dbReference type="Pfam" id="PF00501"/>
    </source>
</evidence>
<dbReference type="GO" id="GO:0005524">
    <property type="term" value="F:ATP binding"/>
    <property type="evidence" value="ECO:0007669"/>
    <property type="project" value="UniProtKB-KW"/>
</dbReference>
<proteinExistence type="predicted"/>
<evidence type="ECO:0000313" key="5">
    <source>
        <dbReference type="Proteomes" id="UP000193719"/>
    </source>
</evidence>
<dbReference type="GO" id="GO:0005783">
    <property type="term" value="C:endoplasmic reticulum"/>
    <property type="evidence" value="ECO:0007669"/>
    <property type="project" value="TreeGrafter"/>
</dbReference>
<dbReference type="SUPFAM" id="SSF56801">
    <property type="entry name" value="Acetyl-CoA synthetase-like"/>
    <property type="match status" value="1"/>
</dbReference>
<keyword evidence="2" id="KW-0067">ATP-binding</keyword>
<dbReference type="InterPro" id="IPR020845">
    <property type="entry name" value="AMP-binding_CS"/>
</dbReference>
<protein>
    <submittedName>
        <fullName evidence="4">Acetyl-CoA synthetase-like protein</fullName>
    </submittedName>
</protein>
<dbReference type="InterPro" id="IPR042099">
    <property type="entry name" value="ANL_N_sf"/>
</dbReference>
<dbReference type="InterPro" id="IPR000873">
    <property type="entry name" value="AMP-dep_synth/lig_dom"/>
</dbReference>
<sequence length="679" mass="77133">MIPDRPREEINDQAIVIKNDNPDESDIYRSKLTPEGTPLTTVSKKLCPGYVNEEYSASTIYEMFEVGKTIGNQFIGKRVKKDSPYEYITYAEAEERRNGLGSAFVDYYKFEPKSERKIGIYLKNSPEWLLVDEACCAFSIISVPMYDTFDKEALSYIISHSELSLIVTSVQFLSRLLEISEKTDIVKHIIVVENDGDVISEEYKEICKNRGISLRTFNEDIAYGKEHLQEHVPPKADDVCTICYTSGTTSNPKGVIVTHKNMVGTDAAFFQLLPDHLKFNSKDTHLCYLPLAHMFERCITHAMVGYGMKIAFFSGSPKDLVKDIQEVQPVVFPAVPRVLLRIYDTINQTIEKSNVVVRTMFNVAYKHKKNLIDKGCISRDTIWDKIVFKKIQALLGNNLKIILSAAAPIESKVMEFFRIIFGVNVIEGYGSTETSACGVLTLIGDYTAPYGHHIGVPFPSLELKLVAVPEMDYYPSDDQPRGEVCFRGTNVTQGYFKNEEETKKVYIDGWFHTGDIGVILPNKALKIIDRKKNIFKLQQGEYVAPENIESKLDNQYISQIFVYGTSLCSKLVAIIVPEKESLAPICQEKFGMEDPTLEDICKCEKVKEIIMDEIQKMAKVAKLHGFEIPADICLISEPFTIENGLLTPTFKTKRHKAYLKYKDEIDNMYKHLGEYKEDK</sequence>
<name>A0A1Y1V4R7_9FUNG</name>
<keyword evidence="1" id="KW-0547">Nucleotide-binding</keyword>
<dbReference type="OrthoDB" id="1700726at2759"/>
<evidence type="ECO:0000256" key="2">
    <source>
        <dbReference type="ARBA" id="ARBA00022840"/>
    </source>
</evidence>
<evidence type="ECO:0000256" key="1">
    <source>
        <dbReference type="ARBA" id="ARBA00022741"/>
    </source>
</evidence>
<keyword evidence="5" id="KW-1185">Reference proteome</keyword>
<dbReference type="Proteomes" id="UP000193719">
    <property type="component" value="Unassembled WGS sequence"/>
</dbReference>
<dbReference type="GO" id="GO:0004467">
    <property type="term" value="F:long-chain fatty acid-CoA ligase activity"/>
    <property type="evidence" value="ECO:0007669"/>
    <property type="project" value="TreeGrafter"/>
</dbReference>
<dbReference type="GO" id="GO:0016020">
    <property type="term" value="C:membrane"/>
    <property type="evidence" value="ECO:0007669"/>
    <property type="project" value="TreeGrafter"/>
</dbReference>
<comment type="caution">
    <text evidence="4">The sequence shown here is derived from an EMBL/GenBank/DDBJ whole genome shotgun (WGS) entry which is preliminary data.</text>
</comment>
<dbReference type="Pfam" id="PF00501">
    <property type="entry name" value="AMP-binding"/>
    <property type="match status" value="1"/>
</dbReference>
<dbReference type="STRING" id="1754191.A0A1Y1V4R7"/>
<dbReference type="PANTHER" id="PTHR43272">
    <property type="entry name" value="LONG-CHAIN-FATTY-ACID--COA LIGASE"/>
    <property type="match status" value="1"/>
</dbReference>
<dbReference type="AlphaFoldDB" id="A0A1Y1V4R7"/>
<dbReference type="PROSITE" id="PS00455">
    <property type="entry name" value="AMP_BINDING"/>
    <property type="match status" value="1"/>
</dbReference>
<dbReference type="EMBL" id="MCFH01000031">
    <property type="protein sequence ID" value="ORX47296.1"/>
    <property type="molecule type" value="Genomic_DNA"/>
</dbReference>
<reference evidence="4 5" key="2">
    <citation type="submission" date="2016-08" db="EMBL/GenBank/DDBJ databases">
        <title>Pervasive Adenine N6-methylation of Active Genes in Fungi.</title>
        <authorList>
            <consortium name="DOE Joint Genome Institute"/>
            <person name="Mondo S.J."/>
            <person name="Dannebaum R.O."/>
            <person name="Kuo R.C."/>
            <person name="Labutti K."/>
            <person name="Haridas S."/>
            <person name="Kuo A."/>
            <person name="Salamov A."/>
            <person name="Ahrendt S.R."/>
            <person name="Lipzen A."/>
            <person name="Sullivan W."/>
            <person name="Andreopoulos W.B."/>
            <person name="Clum A."/>
            <person name="Lindquist E."/>
            <person name="Daum C."/>
            <person name="Ramamoorthy G.K."/>
            <person name="Gryganskyi A."/>
            <person name="Culley D."/>
            <person name="Magnuson J.K."/>
            <person name="James T.Y."/>
            <person name="O'Malley M.A."/>
            <person name="Stajich J.E."/>
            <person name="Spatafora J.W."/>
            <person name="Visel A."/>
            <person name="Grigoriev I.V."/>
        </authorList>
    </citation>
    <scope>NUCLEOTIDE SEQUENCE [LARGE SCALE GENOMIC DNA]</scope>
    <source>
        <strain evidence="5">finn</strain>
    </source>
</reference>
<organism evidence="4 5">
    <name type="scientific">Piromyces finnis</name>
    <dbReference type="NCBI Taxonomy" id="1754191"/>
    <lineage>
        <taxon>Eukaryota</taxon>
        <taxon>Fungi</taxon>
        <taxon>Fungi incertae sedis</taxon>
        <taxon>Chytridiomycota</taxon>
        <taxon>Chytridiomycota incertae sedis</taxon>
        <taxon>Neocallimastigomycetes</taxon>
        <taxon>Neocallimastigales</taxon>
        <taxon>Neocallimastigaceae</taxon>
        <taxon>Piromyces</taxon>
    </lineage>
</organism>
<accession>A0A1Y1V4R7</accession>
<dbReference type="Gene3D" id="3.40.50.12780">
    <property type="entry name" value="N-terminal domain of ligase-like"/>
    <property type="match status" value="1"/>
</dbReference>